<reference evidence="1" key="1">
    <citation type="journal article" date="2021" name="Proc. Natl. Acad. Sci. U.S.A.">
        <title>A Catalog of Tens of Thousands of Viruses from Human Metagenomes Reveals Hidden Associations with Chronic Diseases.</title>
        <authorList>
            <person name="Tisza M.J."/>
            <person name="Buck C.B."/>
        </authorList>
    </citation>
    <scope>NUCLEOTIDE SEQUENCE</scope>
    <source>
        <strain evidence="1">Ct2m58</strain>
    </source>
</reference>
<name>A0A8S5TLZ5_9CAUD</name>
<evidence type="ECO:0000313" key="1">
    <source>
        <dbReference type="EMBL" id="DAF64326.1"/>
    </source>
</evidence>
<dbReference type="EMBL" id="BK032856">
    <property type="protein sequence ID" value="DAF64326.1"/>
    <property type="molecule type" value="Genomic_DNA"/>
</dbReference>
<accession>A0A8S5TLZ5</accession>
<proteinExistence type="predicted"/>
<protein>
    <submittedName>
        <fullName evidence="1">Uncharacterized protein</fullName>
    </submittedName>
</protein>
<sequence>MSSLISLSWNHYRPNNGISKSSTYLFYSYDLLTFI</sequence>
<organism evidence="1">
    <name type="scientific">Podoviridae sp. ct2m58</name>
    <dbReference type="NCBI Taxonomy" id="2827721"/>
    <lineage>
        <taxon>Viruses</taxon>
        <taxon>Duplodnaviria</taxon>
        <taxon>Heunggongvirae</taxon>
        <taxon>Uroviricota</taxon>
        <taxon>Caudoviricetes</taxon>
    </lineage>
</organism>